<evidence type="ECO:0000256" key="2">
    <source>
        <dbReference type="ARBA" id="ARBA00023125"/>
    </source>
</evidence>
<organism evidence="6 7">
    <name type="scientific">Nocardioides mangrovi</name>
    <dbReference type="NCBI Taxonomy" id="2874580"/>
    <lineage>
        <taxon>Bacteria</taxon>
        <taxon>Bacillati</taxon>
        <taxon>Actinomycetota</taxon>
        <taxon>Actinomycetes</taxon>
        <taxon>Propionibacteriales</taxon>
        <taxon>Nocardioidaceae</taxon>
        <taxon>Nocardioides</taxon>
    </lineage>
</organism>
<dbReference type="EMBL" id="JAIQZJ010000002">
    <property type="protein sequence ID" value="MBZ5737837.1"/>
    <property type="molecule type" value="Genomic_DNA"/>
</dbReference>
<dbReference type="Proteomes" id="UP000780875">
    <property type="component" value="Unassembled WGS sequence"/>
</dbReference>
<evidence type="ECO:0000256" key="1">
    <source>
        <dbReference type="ARBA" id="ARBA00023015"/>
    </source>
</evidence>
<dbReference type="InterPro" id="IPR009057">
    <property type="entry name" value="Homeodomain-like_sf"/>
</dbReference>
<keyword evidence="3" id="KW-0804">Transcription</keyword>
<name>A0ABS7UAJ7_9ACTN</name>
<dbReference type="RefSeq" id="WP_224122210.1">
    <property type="nucleotide sequence ID" value="NZ_JAIQZJ010000002.1"/>
</dbReference>
<sequence>MDTSRRERARPMSPEERREAIIAATRPLLYEHGRAVTTRLIAEAAGVAEGTIFRVFESKEELVDAAIEAAFEPGDVIARIEEIDPDLPLRDRLVVLTSILQQRFRATFGLMQKVGLVGPPKHLHDNGVAQEWRARQELLFSAVIARDADQLRVPVDHFAHVLRLLTFAGSHIMISDDRLLSPEEIVDTVLVGMLRPEARTTKEIS</sequence>
<dbReference type="InterPro" id="IPR050109">
    <property type="entry name" value="HTH-type_TetR-like_transc_reg"/>
</dbReference>
<keyword evidence="7" id="KW-1185">Reference proteome</keyword>
<protein>
    <submittedName>
        <fullName evidence="6">TetR/AcrR family transcriptional regulator</fullName>
    </submittedName>
</protein>
<evidence type="ECO:0000259" key="5">
    <source>
        <dbReference type="PROSITE" id="PS50977"/>
    </source>
</evidence>
<evidence type="ECO:0000313" key="6">
    <source>
        <dbReference type="EMBL" id="MBZ5737837.1"/>
    </source>
</evidence>
<proteinExistence type="predicted"/>
<accession>A0ABS7UAJ7</accession>
<evidence type="ECO:0000313" key="7">
    <source>
        <dbReference type="Proteomes" id="UP000780875"/>
    </source>
</evidence>
<reference evidence="6 7" key="1">
    <citation type="submission" date="2021-09" db="EMBL/GenBank/DDBJ databases">
        <title>Whole genome sequence of Nocardioides sp. GBK3QG-3.</title>
        <authorList>
            <person name="Tuo L."/>
        </authorList>
    </citation>
    <scope>NUCLEOTIDE SEQUENCE [LARGE SCALE GENOMIC DNA]</scope>
    <source>
        <strain evidence="6 7">GBK3QG-3</strain>
    </source>
</reference>
<feature type="domain" description="HTH tetR-type" evidence="5">
    <location>
        <begin position="15"/>
        <end position="74"/>
    </location>
</feature>
<dbReference type="PROSITE" id="PS50977">
    <property type="entry name" value="HTH_TETR_2"/>
    <property type="match status" value="1"/>
</dbReference>
<keyword evidence="1" id="KW-0805">Transcription regulation</keyword>
<feature type="DNA-binding region" description="H-T-H motif" evidence="4">
    <location>
        <begin position="37"/>
        <end position="56"/>
    </location>
</feature>
<evidence type="ECO:0000256" key="4">
    <source>
        <dbReference type="PROSITE-ProRule" id="PRU00335"/>
    </source>
</evidence>
<comment type="caution">
    <text evidence="6">The sequence shown here is derived from an EMBL/GenBank/DDBJ whole genome shotgun (WGS) entry which is preliminary data.</text>
</comment>
<dbReference type="PANTHER" id="PTHR30055:SF234">
    <property type="entry name" value="HTH-TYPE TRANSCRIPTIONAL REGULATOR BETI"/>
    <property type="match status" value="1"/>
</dbReference>
<dbReference type="Pfam" id="PF00440">
    <property type="entry name" value="TetR_N"/>
    <property type="match status" value="1"/>
</dbReference>
<dbReference type="PRINTS" id="PR00455">
    <property type="entry name" value="HTHTETR"/>
</dbReference>
<dbReference type="SUPFAM" id="SSF46689">
    <property type="entry name" value="Homeodomain-like"/>
    <property type="match status" value="1"/>
</dbReference>
<dbReference type="InterPro" id="IPR001647">
    <property type="entry name" value="HTH_TetR"/>
</dbReference>
<dbReference type="PANTHER" id="PTHR30055">
    <property type="entry name" value="HTH-TYPE TRANSCRIPTIONAL REGULATOR RUTR"/>
    <property type="match status" value="1"/>
</dbReference>
<gene>
    <name evidence="6" type="ORF">K8U61_06670</name>
</gene>
<keyword evidence="2 4" id="KW-0238">DNA-binding</keyword>
<dbReference type="Gene3D" id="1.10.357.10">
    <property type="entry name" value="Tetracycline Repressor, domain 2"/>
    <property type="match status" value="1"/>
</dbReference>
<evidence type="ECO:0000256" key="3">
    <source>
        <dbReference type="ARBA" id="ARBA00023163"/>
    </source>
</evidence>